<gene>
    <name evidence="9" type="primary">tatB</name>
    <name evidence="9" type="ORF">Raf01_04480</name>
</gene>
<feature type="compositionally biased region" description="Polar residues" evidence="8">
    <location>
        <begin position="120"/>
        <end position="133"/>
    </location>
</feature>
<dbReference type="AlphaFoldDB" id="A0A8J3QNI2"/>
<keyword evidence="7" id="KW-0472">Membrane</keyword>
<accession>A0A8J3QNI2</accession>
<sequence length="141" mass="15494">MFGLENLDSEKILLLLLLALFIFGPDKLPKAIADGVKMLRNLRDMARNATGDLSRELGTDIQLEDLNPKSLIRKHLLSEEDERALRKPLEDLYKDVQQDIKGVHNELKSAAESVDLHAKPTSSGGPASITASQVAYDADAT</sequence>
<evidence type="ECO:0000256" key="8">
    <source>
        <dbReference type="SAM" id="MobiDB-lite"/>
    </source>
</evidence>
<keyword evidence="6" id="KW-0811">Translocation</keyword>
<dbReference type="InterPro" id="IPR003369">
    <property type="entry name" value="TatA/B/E"/>
</dbReference>
<evidence type="ECO:0000256" key="5">
    <source>
        <dbReference type="ARBA" id="ARBA00022989"/>
    </source>
</evidence>
<evidence type="ECO:0000256" key="6">
    <source>
        <dbReference type="ARBA" id="ARBA00023010"/>
    </source>
</evidence>
<dbReference type="EMBL" id="BONZ01000006">
    <property type="protein sequence ID" value="GIH12276.1"/>
    <property type="molecule type" value="Genomic_DNA"/>
</dbReference>
<dbReference type="Proteomes" id="UP000642748">
    <property type="component" value="Unassembled WGS sequence"/>
</dbReference>
<keyword evidence="3" id="KW-0812">Transmembrane</keyword>
<keyword evidence="10" id="KW-1185">Reference proteome</keyword>
<evidence type="ECO:0000256" key="7">
    <source>
        <dbReference type="ARBA" id="ARBA00023136"/>
    </source>
</evidence>
<evidence type="ECO:0000256" key="4">
    <source>
        <dbReference type="ARBA" id="ARBA00022927"/>
    </source>
</evidence>
<keyword evidence="5" id="KW-1133">Transmembrane helix</keyword>
<proteinExistence type="predicted"/>
<evidence type="ECO:0000313" key="9">
    <source>
        <dbReference type="EMBL" id="GIH12276.1"/>
    </source>
</evidence>
<evidence type="ECO:0000256" key="1">
    <source>
        <dbReference type="ARBA" id="ARBA00004167"/>
    </source>
</evidence>
<dbReference type="PRINTS" id="PR01506">
    <property type="entry name" value="TATBPROTEIN"/>
</dbReference>
<keyword evidence="4" id="KW-0653">Protein transport</keyword>
<comment type="caution">
    <text evidence="9">The sequence shown here is derived from an EMBL/GenBank/DDBJ whole genome shotgun (WGS) entry which is preliminary data.</text>
</comment>
<name>A0A8J3QNI2_9ACTN</name>
<keyword evidence="2" id="KW-0813">Transport</keyword>
<dbReference type="RefSeq" id="WP_203915995.1">
    <property type="nucleotide sequence ID" value="NZ_BONZ01000006.1"/>
</dbReference>
<evidence type="ECO:0000256" key="3">
    <source>
        <dbReference type="ARBA" id="ARBA00022692"/>
    </source>
</evidence>
<feature type="region of interest" description="Disordered" evidence="8">
    <location>
        <begin position="111"/>
        <end position="141"/>
    </location>
</feature>
<dbReference type="Gene3D" id="1.20.5.3310">
    <property type="match status" value="1"/>
</dbReference>
<comment type="subcellular location">
    <subcellularLocation>
        <location evidence="1">Membrane</location>
        <topology evidence="1">Single-pass membrane protein</topology>
    </subcellularLocation>
</comment>
<evidence type="ECO:0000256" key="2">
    <source>
        <dbReference type="ARBA" id="ARBA00022448"/>
    </source>
</evidence>
<evidence type="ECO:0000313" key="10">
    <source>
        <dbReference type="Proteomes" id="UP000642748"/>
    </source>
</evidence>
<protein>
    <submittedName>
        <fullName evidence="9">Sec-independent protein translocase protein TatB</fullName>
    </submittedName>
</protein>
<dbReference type="Pfam" id="PF02416">
    <property type="entry name" value="TatA_B_E"/>
    <property type="match status" value="1"/>
</dbReference>
<organism evidence="9 10">
    <name type="scientific">Rugosimonospora africana</name>
    <dbReference type="NCBI Taxonomy" id="556532"/>
    <lineage>
        <taxon>Bacteria</taxon>
        <taxon>Bacillati</taxon>
        <taxon>Actinomycetota</taxon>
        <taxon>Actinomycetes</taxon>
        <taxon>Micromonosporales</taxon>
        <taxon>Micromonosporaceae</taxon>
        <taxon>Rugosimonospora</taxon>
    </lineage>
</organism>
<reference evidence="9" key="1">
    <citation type="submission" date="2021-01" db="EMBL/GenBank/DDBJ databases">
        <title>Whole genome shotgun sequence of Rugosimonospora africana NBRC 104875.</title>
        <authorList>
            <person name="Komaki H."/>
            <person name="Tamura T."/>
        </authorList>
    </citation>
    <scope>NUCLEOTIDE SEQUENCE</scope>
    <source>
        <strain evidence="9">NBRC 104875</strain>
    </source>
</reference>